<keyword evidence="11" id="KW-0624">Polysaccharide degradation</keyword>
<dbReference type="InterPro" id="IPR035971">
    <property type="entry name" value="CBD_sf"/>
</dbReference>
<feature type="chain" id="PRO_5026197436" description="cellulase" evidence="13">
    <location>
        <begin position="18"/>
        <end position="485"/>
    </location>
</feature>
<evidence type="ECO:0000256" key="10">
    <source>
        <dbReference type="ARBA" id="ARBA00023295"/>
    </source>
</evidence>
<feature type="signal peptide" evidence="13">
    <location>
        <begin position="1"/>
        <end position="17"/>
    </location>
</feature>
<comment type="caution">
    <text evidence="15">The sequence shown here is derived from an EMBL/GenBank/DDBJ whole genome shotgun (WGS) entry which is preliminary data.</text>
</comment>
<evidence type="ECO:0000256" key="1">
    <source>
        <dbReference type="ARBA" id="ARBA00000966"/>
    </source>
</evidence>
<dbReference type="InterPro" id="IPR013320">
    <property type="entry name" value="ConA-like_dom_sf"/>
</dbReference>
<dbReference type="GO" id="GO:0030248">
    <property type="term" value="F:cellulose binding"/>
    <property type="evidence" value="ECO:0007669"/>
    <property type="project" value="InterPro"/>
</dbReference>
<gene>
    <name evidence="15" type="ORF">Ae201684_016108</name>
</gene>
<dbReference type="PRINTS" id="PR00734">
    <property type="entry name" value="GLHYDRLASE7"/>
</dbReference>
<dbReference type="Gene3D" id="2.70.100.10">
    <property type="entry name" value="Glycoside hydrolase, family 7, domain"/>
    <property type="match status" value="1"/>
</dbReference>
<dbReference type="EC" id="3.2.1.4" evidence="3"/>
<dbReference type="AlphaFoldDB" id="A0A6G0WDD4"/>
<keyword evidence="16" id="KW-1185">Reference proteome</keyword>
<dbReference type="PROSITE" id="PS00562">
    <property type="entry name" value="CBM1_1"/>
    <property type="match status" value="1"/>
</dbReference>
<feature type="compositionally biased region" description="Low complexity" evidence="12">
    <location>
        <begin position="388"/>
        <end position="444"/>
    </location>
</feature>
<dbReference type="PANTHER" id="PTHR33753:SF1">
    <property type="entry name" value="ENDO-BETA-1,4-GLUCANASE CELB"/>
    <property type="match status" value="1"/>
</dbReference>
<evidence type="ECO:0000259" key="14">
    <source>
        <dbReference type="PROSITE" id="PS51164"/>
    </source>
</evidence>
<evidence type="ECO:0000256" key="4">
    <source>
        <dbReference type="ARBA" id="ARBA00022729"/>
    </source>
</evidence>
<dbReference type="GO" id="GO:0030245">
    <property type="term" value="P:cellulose catabolic process"/>
    <property type="evidence" value="ECO:0007669"/>
    <property type="project" value="UniProtKB-KW"/>
</dbReference>
<dbReference type="Proteomes" id="UP000481153">
    <property type="component" value="Unassembled WGS sequence"/>
</dbReference>
<dbReference type="VEuPathDB" id="FungiDB:AeMF1_014190"/>
<keyword evidence="4 13" id="KW-0732">Signal</keyword>
<accession>A0A6G0WDD4</accession>
<evidence type="ECO:0000256" key="6">
    <source>
        <dbReference type="ARBA" id="ARBA00023001"/>
    </source>
</evidence>
<dbReference type="SMART" id="SM00236">
    <property type="entry name" value="fCBD"/>
    <property type="match status" value="1"/>
</dbReference>
<evidence type="ECO:0000256" key="12">
    <source>
        <dbReference type="SAM" id="MobiDB-lite"/>
    </source>
</evidence>
<feature type="region of interest" description="Disordered" evidence="12">
    <location>
        <begin position="384"/>
        <end position="444"/>
    </location>
</feature>
<dbReference type="Pfam" id="PF00840">
    <property type="entry name" value="Glyco_hydro_7"/>
    <property type="match status" value="1"/>
</dbReference>
<evidence type="ECO:0000256" key="5">
    <source>
        <dbReference type="ARBA" id="ARBA00022801"/>
    </source>
</evidence>
<dbReference type="PROSITE" id="PS51164">
    <property type="entry name" value="CBM1_2"/>
    <property type="match status" value="1"/>
</dbReference>
<dbReference type="PANTHER" id="PTHR33753">
    <property type="entry name" value="1,4-BETA-D-GLUCAN CELLOBIOHYDROLASE B"/>
    <property type="match status" value="1"/>
</dbReference>
<sequence length="485" mass="51059">MKIATTIAFLSSALVAAQQVGTFNPEVHPVLTTLKCSASRGCKPEVSEVVSDANFRWVHNVGGSDACQNNGQWNSTICPDATTCAKNCALEGYNYTAAGVVTTGGKLDVQLNNRLYILENDNTYKYYKLLNQEFTFDVDVSNVPCGGNAALYFVPMEKDGGKGGNNKAGAAYGTGYCDAQCPDYLNFINGEGNLAKKGQCCAEMDIWEANEFASAFTPHPCTINDVYTCSNPQECNSCDKIGCSVNPWWIGNHTFYGPGSSFAIDTSRPFTVVTQFLTDDNTANGELVQVNRFFVQDGKNVPSPQQISTSYCNQTATTAANGGLKAMGRAIKTGMALAISVWTGDMSWLDSGDRGPCPATPPAVTSASYSMTNIRVGDIGATTSVVVPPTHSPSTKAPTTTAPVTTKASTTTKSPTTTKASATTKSPVTTTSAPSTTAPSTTAPSTGAIGAWGQCGGNNYAGPTTCVSGYKCNAYSEWYSQCIPN</sequence>
<protein>
    <recommendedName>
        <fullName evidence="3">cellulase</fullName>
        <ecNumber evidence="3">3.2.1.4</ecNumber>
    </recommendedName>
</protein>
<keyword evidence="8" id="KW-0325">Glycoprotein</keyword>
<keyword evidence="10" id="KW-0326">Glycosidase</keyword>
<evidence type="ECO:0000256" key="3">
    <source>
        <dbReference type="ARBA" id="ARBA00012601"/>
    </source>
</evidence>
<proteinExistence type="inferred from homology"/>
<dbReference type="EMBL" id="VJMJ01000243">
    <property type="protein sequence ID" value="KAF0725335.1"/>
    <property type="molecule type" value="Genomic_DNA"/>
</dbReference>
<comment type="catalytic activity">
    <reaction evidence="1">
        <text>Endohydrolysis of (1-&gt;4)-beta-D-glucosidic linkages in cellulose, lichenin and cereal beta-D-glucans.</text>
        <dbReference type="EC" id="3.2.1.4"/>
    </reaction>
</comment>
<keyword evidence="9" id="KW-0119">Carbohydrate metabolism</keyword>
<evidence type="ECO:0000256" key="9">
    <source>
        <dbReference type="ARBA" id="ARBA00023277"/>
    </source>
</evidence>
<dbReference type="GO" id="GO:0005576">
    <property type="term" value="C:extracellular region"/>
    <property type="evidence" value="ECO:0007669"/>
    <property type="project" value="InterPro"/>
</dbReference>
<dbReference type="Pfam" id="PF00734">
    <property type="entry name" value="CBM_1"/>
    <property type="match status" value="1"/>
</dbReference>
<evidence type="ECO:0000256" key="2">
    <source>
        <dbReference type="ARBA" id="ARBA00006044"/>
    </source>
</evidence>
<name>A0A6G0WDD4_9STRA</name>
<keyword evidence="7" id="KW-1015">Disulfide bond</keyword>
<evidence type="ECO:0000313" key="15">
    <source>
        <dbReference type="EMBL" id="KAF0725335.1"/>
    </source>
</evidence>
<evidence type="ECO:0000256" key="8">
    <source>
        <dbReference type="ARBA" id="ARBA00023180"/>
    </source>
</evidence>
<dbReference type="InterPro" id="IPR000254">
    <property type="entry name" value="CBD"/>
</dbReference>
<keyword evidence="5" id="KW-0378">Hydrolase</keyword>
<dbReference type="InterPro" id="IPR037019">
    <property type="entry name" value="Glyco_hydro_7_sf"/>
</dbReference>
<dbReference type="SUPFAM" id="SSF57180">
    <property type="entry name" value="Cellulose-binding domain"/>
    <property type="match status" value="1"/>
</dbReference>
<feature type="domain" description="CBM1" evidence="14">
    <location>
        <begin position="447"/>
        <end position="483"/>
    </location>
</feature>
<evidence type="ECO:0000256" key="11">
    <source>
        <dbReference type="ARBA" id="ARBA00023326"/>
    </source>
</evidence>
<evidence type="ECO:0000256" key="13">
    <source>
        <dbReference type="SAM" id="SignalP"/>
    </source>
</evidence>
<organism evidence="15 16">
    <name type="scientific">Aphanomyces euteiches</name>
    <dbReference type="NCBI Taxonomy" id="100861"/>
    <lineage>
        <taxon>Eukaryota</taxon>
        <taxon>Sar</taxon>
        <taxon>Stramenopiles</taxon>
        <taxon>Oomycota</taxon>
        <taxon>Saprolegniomycetes</taxon>
        <taxon>Saprolegniales</taxon>
        <taxon>Verrucalvaceae</taxon>
        <taxon>Aphanomyces</taxon>
    </lineage>
</organism>
<dbReference type="SUPFAM" id="SSF49899">
    <property type="entry name" value="Concanavalin A-like lectins/glucanases"/>
    <property type="match status" value="1"/>
</dbReference>
<dbReference type="GO" id="GO:0008810">
    <property type="term" value="F:cellulase activity"/>
    <property type="evidence" value="ECO:0007669"/>
    <property type="project" value="UniProtKB-EC"/>
</dbReference>
<reference evidence="15 16" key="1">
    <citation type="submission" date="2019-07" db="EMBL/GenBank/DDBJ databases">
        <title>Genomics analysis of Aphanomyces spp. identifies a new class of oomycete effector associated with host adaptation.</title>
        <authorList>
            <person name="Gaulin E."/>
        </authorList>
    </citation>
    <scope>NUCLEOTIDE SEQUENCE [LARGE SCALE GENOMIC DNA]</scope>
    <source>
        <strain evidence="15 16">ATCC 201684</strain>
    </source>
</reference>
<dbReference type="InterPro" id="IPR001722">
    <property type="entry name" value="Glyco_hydro_7"/>
</dbReference>
<comment type="similarity">
    <text evidence="2">Belongs to the glycosyl hydrolase 7 (cellulase C) family.</text>
</comment>
<evidence type="ECO:0000256" key="7">
    <source>
        <dbReference type="ARBA" id="ARBA00023157"/>
    </source>
</evidence>
<keyword evidence="6" id="KW-0136">Cellulose degradation</keyword>
<evidence type="ECO:0000313" key="16">
    <source>
        <dbReference type="Proteomes" id="UP000481153"/>
    </source>
</evidence>